<accession>K3ZFA3</accession>
<dbReference type="EnsemblPlants" id="KQL15049">
    <property type="protein sequence ID" value="KQL15049"/>
    <property type="gene ID" value="SETIT_025252mg"/>
</dbReference>
<reference evidence="2" key="1">
    <citation type="journal article" date="2012" name="Nat. Biotechnol.">
        <title>Reference genome sequence of the model plant Setaria.</title>
        <authorList>
            <person name="Bennetzen J.L."/>
            <person name="Schmutz J."/>
            <person name="Wang H."/>
            <person name="Percifield R."/>
            <person name="Hawkins J."/>
            <person name="Pontaroli A.C."/>
            <person name="Estep M."/>
            <person name="Feng L."/>
            <person name="Vaughn J.N."/>
            <person name="Grimwood J."/>
            <person name="Jenkins J."/>
            <person name="Barry K."/>
            <person name="Lindquist E."/>
            <person name="Hellsten U."/>
            <person name="Deshpande S."/>
            <person name="Wang X."/>
            <person name="Wu X."/>
            <person name="Mitros T."/>
            <person name="Triplett J."/>
            <person name="Yang X."/>
            <person name="Ye C.Y."/>
            <person name="Mauro-Herrera M."/>
            <person name="Wang L."/>
            <person name="Li P."/>
            <person name="Sharma M."/>
            <person name="Sharma R."/>
            <person name="Ronald P.C."/>
            <person name="Panaud O."/>
            <person name="Kellogg E.A."/>
            <person name="Brutnell T.P."/>
            <person name="Doust A.N."/>
            <person name="Tuskan G.A."/>
            <person name="Rokhsar D."/>
            <person name="Devos K.M."/>
        </authorList>
    </citation>
    <scope>NUCLEOTIDE SEQUENCE [LARGE SCALE GENOMIC DNA]</scope>
    <source>
        <strain evidence="2">cv. Yugu1</strain>
    </source>
</reference>
<dbReference type="HOGENOM" id="CLU_3385617_0_0_1"/>
<dbReference type="Gramene" id="KQL15049">
    <property type="protein sequence ID" value="KQL15049"/>
    <property type="gene ID" value="SETIT_025252mg"/>
</dbReference>
<dbReference type="Proteomes" id="UP000004995">
    <property type="component" value="Unassembled WGS sequence"/>
</dbReference>
<dbReference type="AlphaFoldDB" id="K3ZFA3"/>
<proteinExistence type="predicted"/>
<keyword evidence="2" id="KW-1185">Reference proteome</keyword>
<sequence length="33" mass="3791">MDIFLSFKQVAYLCTTDCNSVYHRVATSYNSVN</sequence>
<organism evidence="1 2">
    <name type="scientific">Setaria italica</name>
    <name type="common">Foxtail millet</name>
    <name type="synonym">Panicum italicum</name>
    <dbReference type="NCBI Taxonomy" id="4555"/>
    <lineage>
        <taxon>Eukaryota</taxon>
        <taxon>Viridiplantae</taxon>
        <taxon>Streptophyta</taxon>
        <taxon>Embryophyta</taxon>
        <taxon>Tracheophyta</taxon>
        <taxon>Spermatophyta</taxon>
        <taxon>Magnoliopsida</taxon>
        <taxon>Liliopsida</taxon>
        <taxon>Poales</taxon>
        <taxon>Poaceae</taxon>
        <taxon>PACMAD clade</taxon>
        <taxon>Panicoideae</taxon>
        <taxon>Panicodae</taxon>
        <taxon>Paniceae</taxon>
        <taxon>Cenchrinae</taxon>
        <taxon>Setaria</taxon>
    </lineage>
</organism>
<evidence type="ECO:0000313" key="2">
    <source>
        <dbReference type="Proteomes" id="UP000004995"/>
    </source>
</evidence>
<dbReference type="EMBL" id="AGNK02001641">
    <property type="status" value="NOT_ANNOTATED_CDS"/>
    <property type="molecule type" value="Genomic_DNA"/>
</dbReference>
<protein>
    <submittedName>
        <fullName evidence="1">Uncharacterized protein</fullName>
    </submittedName>
</protein>
<evidence type="ECO:0000313" key="1">
    <source>
        <dbReference type="EnsemblPlants" id="KQL15049"/>
    </source>
</evidence>
<reference evidence="1" key="2">
    <citation type="submission" date="2018-08" db="UniProtKB">
        <authorList>
            <consortium name="EnsemblPlants"/>
        </authorList>
    </citation>
    <scope>IDENTIFICATION</scope>
    <source>
        <strain evidence="1">Yugu1</strain>
    </source>
</reference>
<dbReference type="InParanoid" id="K3ZFA3"/>
<name>K3ZFA3_SETIT</name>